<accession>A0AAD6GBE1</accession>
<reference evidence="4 5" key="1">
    <citation type="journal article" date="2023" name="IMA Fungus">
        <title>Comparative genomic study of the Penicillium genus elucidates a diverse pangenome and 15 lateral gene transfer events.</title>
        <authorList>
            <person name="Petersen C."/>
            <person name="Sorensen T."/>
            <person name="Nielsen M.R."/>
            <person name="Sondergaard T.E."/>
            <person name="Sorensen J.L."/>
            <person name="Fitzpatrick D.A."/>
            <person name="Frisvad J.C."/>
            <person name="Nielsen K.L."/>
        </authorList>
    </citation>
    <scope>NUCLEOTIDE SEQUENCE [LARGE SCALE GENOMIC DNA]</scope>
    <source>
        <strain evidence="4 5">IBT 35679</strain>
    </source>
</reference>
<proteinExistence type="predicted"/>
<gene>
    <name evidence="4" type="ORF">N7494_009222</name>
</gene>
<dbReference type="GO" id="GO:0008270">
    <property type="term" value="F:zinc ion binding"/>
    <property type="evidence" value="ECO:0007669"/>
    <property type="project" value="UniProtKB-KW"/>
</dbReference>
<sequence length="511" mass="55965">MIGDNSLPTHYRDLIQNIMSRCLINIPCAQTTTPAAPAAVVPASANKGTSLLGDDRQRVPVSREQDRIPNRKKFCSYWIRHGECDYLQQGCMYKHEMPLEPGLIEELGLRDIPRWYREKYNVPSLLHATYHRPQAQLAIAGQPQQKTIEYNEPSASSHDRGNNAENANHRVNNSGRFKASRGAHNGKARGNGRSQNSNRNVNSTANDILNTNGMSQMHNMPANGMNQMHGVTINGMGQMHNVPRKMTPDDSTSPGSGISIASQTSSMKTGPPLDLQTTTANSVSRAPTVVPVTSVVPPNQFGAAPVGFHAYHVPRFAQNEGMLHGASFSGRRLANPVIDCLEDDTSSGSARNFKSPRAPDFYCRQNSRRLYDFGCDGDVKKESGASPEALTPTEEIVEPENTELDVIEPQQFKSGLFDSELFKSDGQTVPILSTMGALLKKLLSGSEEIDPHRVLFNFGPIGEDVKLPPQIQCPKMGTLIDIDTKDVTPAPAALSAMYKFGQNSMYGHVNK</sequence>
<dbReference type="EMBL" id="JAQIZZ010000007">
    <property type="protein sequence ID" value="KAJ5532670.1"/>
    <property type="molecule type" value="Genomic_DNA"/>
</dbReference>
<evidence type="ECO:0000256" key="2">
    <source>
        <dbReference type="SAM" id="MobiDB-lite"/>
    </source>
</evidence>
<keyword evidence="1" id="KW-0479">Metal-binding</keyword>
<feature type="compositionally biased region" description="Polar residues" evidence="2">
    <location>
        <begin position="249"/>
        <end position="268"/>
    </location>
</feature>
<feature type="domain" description="C3H1-type" evidence="3">
    <location>
        <begin position="69"/>
        <end position="98"/>
    </location>
</feature>
<keyword evidence="1" id="KW-0863">Zinc-finger</keyword>
<feature type="region of interest" description="Disordered" evidence="2">
    <location>
        <begin position="246"/>
        <end position="271"/>
    </location>
</feature>
<comment type="caution">
    <text evidence="4">The sequence shown here is derived from an EMBL/GenBank/DDBJ whole genome shotgun (WGS) entry which is preliminary data.</text>
</comment>
<dbReference type="PROSITE" id="PS50103">
    <property type="entry name" value="ZF_C3H1"/>
    <property type="match status" value="1"/>
</dbReference>
<organism evidence="4 5">
    <name type="scientific">Penicillium frequentans</name>
    <dbReference type="NCBI Taxonomy" id="3151616"/>
    <lineage>
        <taxon>Eukaryota</taxon>
        <taxon>Fungi</taxon>
        <taxon>Dikarya</taxon>
        <taxon>Ascomycota</taxon>
        <taxon>Pezizomycotina</taxon>
        <taxon>Eurotiomycetes</taxon>
        <taxon>Eurotiomycetidae</taxon>
        <taxon>Eurotiales</taxon>
        <taxon>Aspergillaceae</taxon>
        <taxon>Penicillium</taxon>
    </lineage>
</organism>
<feature type="region of interest" description="Disordered" evidence="2">
    <location>
        <begin position="151"/>
        <end position="207"/>
    </location>
</feature>
<feature type="zinc finger region" description="C3H1-type" evidence="1">
    <location>
        <begin position="69"/>
        <end position="98"/>
    </location>
</feature>
<protein>
    <recommendedName>
        <fullName evidence="3">C3H1-type domain-containing protein</fullName>
    </recommendedName>
</protein>
<name>A0AAD6GBE1_9EURO</name>
<evidence type="ECO:0000313" key="4">
    <source>
        <dbReference type="EMBL" id="KAJ5532670.1"/>
    </source>
</evidence>
<feature type="compositionally biased region" description="Low complexity" evidence="2">
    <location>
        <begin position="191"/>
        <end position="203"/>
    </location>
</feature>
<dbReference type="InterPro" id="IPR000571">
    <property type="entry name" value="Znf_CCCH"/>
</dbReference>
<evidence type="ECO:0000256" key="1">
    <source>
        <dbReference type="PROSITE-ProRule" id="PRU00723"/>
    </source>
</evidence>
<keyword evidence="5" id="KW-1185">Reference proteome</keyword>
<evidence type="ECO:0000259" key="3">
    <source>
        <dbReference type="PROSITE" id="PS50103"/>
    </source>
</evidence>
<feature type="compositionally biased region" description="Low complexity" evidence="2">
    <location>
        <begin position="163"/>
        <end position="173"/>
    </location>
</feature>
<dbReference type="AlphaFoldDB" id="A0AAD6GBE1"/>
<evidence type="ECO:0000313" key="5">
    <source>
        <dbReference type="Proteomes" id="UP001220324"/>
    </source>
</evidence>
<feature type="compositionally biased region" description="Basic residues" evidence="2">
    <location>
        <begin position="178"/>
        <end position="187"/>
    </location>
</feature>
<dbReference type="Proteomes" id="UP001220324">
    <property type="component" value="Unassembled WGS sequence"/>
</dbReference>
<keyword evidence="1" id="KW-0862">Zinc</keyword>